<dbReference type="InterPro" id="IPR025554">
    <property type="entry name" value="DUF4140"/>
</dbReference>
<evidence type="ECO:0000313" key="6">
    <source>
        <dbReference type="Proteomes" id="UP000440224"/>
    </source>
</evidence>
<organism evidence="5 6">
    <name type="scientific">Polyangium spumosum</name>
    <dbReference type="NCBI Taxonomy" id="889282"/>
    <lineage>
        <taxon>Bacteria</taxon>
        <taxon>Pseudomonadati</taxon>
        <taxon>Myxococcota</taxon>
        <taxon>Polyangia</taxon>
        <taxon>Polyangiales</taxon>
        <taxon>Polyangiaceae</taxon>
        <taxon>Polyangium</taxon>
    </lineage>
</organism>
<evidence type="ECO:0000313" key="5">
    <source>
        <dbReference type="EMBL" id="MRG94210.1"/>
    </source>
</evidence>
<dbReference type="PANTHER" id="PTHR31005:SF8">
    <property type="entry name" value="DUF4139 DOMAIN-CONTAINING PROTEIN"/>
    <property type="match status" value="1"/>
</dbReference>
<dbReference type="OrthoDB" id="9777444at2"/>
<dbReference type="PANTHER" id="PTHR31005">
    <property type="entry name" value="DUF4139 DOMAIN-CONTAINING PROTEIN"/>
    <property type="match status" value="1"/>
</dbReference>
<evidence type="ECO:0000256" key="1">
    <source>
        <dbReference type="SAM" id="Coils"/>
    </source>
</evidence>
<dbReference type="EMBL" id="WJIE01000005">
    <property type="protein sequence ID" value="MRG94210.1"/>
    <property type="molecule type" value="Genomic_DNA"/>
</dbReference>
<feature type="compositionally biased region" description="Basic and acidic residues" evidence="2">
    <location>
        <begin position="119"/>
        <end position="130"/>
    </location>
</feature>
<dbReference type="InterPro" id="IPR037291">
    <property type="entry name" value="DUF4139"/>
</dbReference>
<feature type="coiled-coil region" evidence="1">
    <location>
        <begin position="283"/>
        <end position="310"/>
    </location>
</feature>
<gene>
    <name evidence="5" type="ORF">GF068_20125</name>
</gene>
<dbReference type="NCBIfam" id="TIGR02231">
    <property type="entry name" value="mucoidy inhibitor MuiA family protein"/>
    <property type="match status" value="1"/>
</dbReference>
<keyword evidence="1" id="KW-0175">Coiled coil</keyword>
<protein>
    <submittedName>
        <fullName evidence="5">Mucoidy inhibitor MuiA family protein</fullName>
    </submittedName>
</protein>
<feature type="domain" description="DUF4140" evidence="4">
    <location>
        <begin position="138"/>
        <end position="233"/>
    </location>
</feature>
<feature type="region of interest" description="Disordered" evidence="2">
    <location>
        <begin position="1"/>
        <end position="134"/>
    </location>
</feature>
<evidence type="ECO:0000259" key="3">
    <source>
        <dbReference type="Pfam" id="PF13598"/>
    </source>
</evidence>
<dbReference type="Pfam" id="PF13600">
    <property type="entry name" value="DUF4140"/>
    <property type="match status" value="1"/>
</dbReference>
<feature type="compositionally biased region" description="Low complexity" evidence="2">
    <location>
        <begin position="61"/>
        <end position="92"/>
    </location>
</feature>
<evidence type="ECO:0000256" key="2">
    <source>
        <dbReference type="SAM" id="MobiDB-lite"/>
    </source>
</evidence>
<reference evidence="5 6" key="1">
    <citation type="submission" date="2019-10" db="EMBL/GenBank/DDBJ databases">
        <title>A soil myxobacterium in the family Polyangiaceae.</title>
        <authorList>
            <person name="Li Y."/>
            <person name="Wang J."/>
        </authorList>
    </citation>
    <scope>NUCLEOTIDE SEQUENCE [LARGE SCALE GENOMIC DNA]</scope>
    <source>
        <strain evidence="5 6">DSM 14734</strain>
    </source>
</reference>
<name>A0A6N7PUV7_9BACT</name>
<dbReference type="Proteomes" id="UP000440224">
    <property type="component" value="Unassembled WGS sequence"/>
</dbReference>
<dbReference type="Pfam" id="PF13598">
    <property type="entry name" value="DUF4139"/>
    <property type="match status" value="1"/>
</dbReference>
<proteinExistence type="predicted"/>
<feature type="domain" description="DUF4139" evidence="3">
    <location>
        <begin position="332"/>
        <end position="639"/>
    </location>
</feature>
<sequence>MPASRRARPACSADPPSSITTSPSTSPPRSASRSRSRSSNESPSPTTRTSRSSSPPPSPSPRSTINRSSARPCAAAAASASRSPRAASRRSPTPIGSSCRPRARSSEETAVSEPVVEAVRSEEPSQDRAHHSSRAARVTLFEDRAEVVRRASFRAAKGTRWEAIAGVSLLVDDGTVQARITRGEARVLSARVLRRAHEERALGREEIEALEREVRAARDRVVAADQAVDRLQRALGQHDELATQWVKSASLGPRKASDPGVMGSYREGWRAIDVSAKATLDEMARVRAERAQTEVDRRRAEARLAEGRAETPRYDAVIELEIEAHEEGDVEVELTYRLPCALWRPEHLARLTSDGPDATAGSVEIVTYAAAWQRTGEAWDDVELRFSTARPTRAASPPLLSDDVLSTRRKTEEERRNIVVAAREQSIELAGLDRGDRATAEMPGVDDGGEPVTYTGKERASLPSNGRPCRVEIGRAAVKAELARLVVAVRSPAAHLRATATLEGAGPLLAGPVRLARGASLVGRARLDFVGKGEPFELGFGPDDAIRVRRSEDEKRDTQAITGAQRLERKVTLYLSNLSSRARKVLVTERIPVSEIEDVEIHLAEAGGISLDKDGFLRATVDVGAHATRTLSYTFEVRAGARVTLPAF</sequence>
<accession>A0A6N7PUV7</accession>
<keyword evidence="6" id="KW-1185">Reference proteome</keyword>
<feature type="compositionally biased region" description="Low complexity" evidence="2">
    <location>
        <begin position="9"/>
        <end position="53"/>
    </location>
</feature>
<evidence type="ECO:0000259" key="4">
    <source>
        <dbReference type="Pfam" id="PF13600"/>
    </source>
</evidence>
<dbReference type="InterPro" id="IPR011935">
    <property type="entry name" value="CHP02231"/>
</dbReference>
<feature type="coiled-coil region" evidence="1">
    <location>
        <begin position="193"/>
        <end position="234"/>
    </location>
</feature>
<dbReference type="AlphaFoldDB" id="A0A6N7PUV7"/>
<comment type="caution">
    <text evidence="5">The sequence shown here is derived from an EMBL/GenBank/DDBJ whole genome shotgun (WGS) entry which is preliminary data.</text>
</comment>